<accession>A0ACB7PH56</accession>
<dbReference type="EMBL" id="JAGIZQ010000002">
    <property type="protein sequence ID" value="KAH6641270.1"/>
    <property type="molecule type" value="Genomic_DNA"/>
</dbReference>
<proteinExistence type="predicted"/>
<dbReference type="Proteomes" id="UP000724584">
    <property type="component" value="Unassembled WGS sequence"/>
</dbReference>
<reference evidence="1 2" key="1">
    <citation type="journal article" date="2021" name="Nat. Commun.">
        <title>Genetic determinants of endophytism in the Arabidopsis root mycobiome.</title>
        <authorList>
            <person name="Mesny F."/>
            <person name="Miyauchi S."/>
            <person name="Thiergart T."/>
            <person name="Pickel B."/>
            <person name="Atanasova L."/>
            <person name="Karlsson M."/>
            <person name="Huettel B."/>
            <person name="Barry K.W."/>
            <person name="Haridas S."/>
            <person name="Chen C."/>
            <person name="Bauer D."/>
            <person name="Andreopoulos W."/>
            <person name="Pangilinan J."/>
            <person name="LaButti K."/>
            <person name="Riley R."/>
            <person name="Lipzen A."/>
            <person name="Clum A."/>
            <person name="Drula E."/>
            <person name="Henrissat B."/>
            <person name="Kohler A."/>
            <person name="Grigoriev I.V."/>
            <person name="Martin F.M."/>
            <person name="Hacquard S."/>
        </authorList>
    </citation>
    <scope>NUCLEOTIDE SEQUENCE [LARGE SCALE GENOMIC DNA]</scope>
    <source>
        <strain evidence="1 2">MPI-SDFR-AT-0079</strain>
    </source>
</reference>
<evidence type="ECO:0000313" key="2">
    <source>
        <dbReference type="Proteomes" id="UP000724584"/>
    </source>
</evidence>
<comment type="caution">
    <text evidence="1">The sequence shown here is derived from an EMBL/GenBank/DDBJ whole genome shotgun (WGS) entry which is preliminary data.</text>
</comment>
<name>A0ACB7PH56_9PEZI</name>
<organism evidence="1 2">
    <name type="scientific">Chaetomium tenue</name>
    <dbReference type="NCBI Taxonomy" id="1854479"/>
    <lineage>
        <taxon>Eukaryota</taxon>
        <taxon>Fungi</taxon>
        <taxon>Dikarya</taxon>
        <taxon>Ascomycota</taxon>
        <taxon>Pezizomycotina</taxon>
        <taxon>Sordariomycetes</taxon>
        <taxon>Sordariomycetidae</taxon>
        <taxon>Sordariales</taxon>
        <taxon>Chaetomiaceae</taxon>
        <taxon>Chaetomium</taxon>
    </lineage>
</organism>
<keyword evidence="2" id="KW-1185">Reference proteome</keyword>
<evidence type="ECO:0000313" key="1">
    <source>
        <dbReference type="EMBL" id="KAH6641270.1"/>
    </source>
</evidence>
<gene>
    <name evidence="1" type="ORF">F5144DRAFT_545339</name>
</gene>
<sequence length="327" mass="35718">MSKSNSGGSTPPPPPPPEAVATWQGIFSEGPYTALKMVEYILQAGGQNVPNFVANPVETVKDVTKNQIVGKHSLEQMRPVWASKTGRCTSFAVKATAILSQKVDSKKKPVYNFATYDLAGHRVARCLKTEVVIDSSSTTPGGAFVLPEGQWKKFEKTEASWKFKSEPKSKSKFERDGNPDGKVAAAYALESPAQAMYLCLAGVEAGVKFGIPTLFRSISAQGQPLYHGMVSWMPYKRCIEMVPNISKEKKKEKLVIQWGKTKAGAGTDADLEKCVNELEQFIKNYGGPNGPEQWEADGINNFSDHLFAAAVELWGNPKLINKMNPTA</sequence>
<protein>
    <submittedName>
        <fullName evidence="1">Uncharacterized protein</fullName>
    </submittedName>
</protein>